<dbReference type="EMBL" id="JAARPL010000003">
    <property type="protein sequence ID" value="MBC1371667.1"/>
    <property type="molecule type" value="Genomic_DNA"/>
</dbReference>
<dbReference type="EMBL" id="JAARRU010000001">
    <property type="protein sequence ID" value="MBC1564496.1"/>
    <property type="molecule type" value="Genomic_DNA"/>
</dbReference>
<dbReference type="Proteomes" id="UP000547643">
    <property type="component" value="Unassembled WGS sequence"/>
</dbReference>
<evidence type="ECO:0000313" key="15">
    <source>
        <dbReference type="EMBL" id="MBC2242734.1"/>
    </source>
</evidence>
<evidence type="ECO:0000313" key="12">
    <source>
        <dbReference type="EMBL" id="MBC1564496.1"/>
    </source>
</evidence>
<dbReference type="EMBL" id="JAARMV010000002">
    <property type="protein sequence ID" value="MBC2372615.1"/>
    <property type="molecule type" value="Genomic_DNA"/>
</dbReference>
<keyword evidence="17" id="KW-1185">Reference proteome</keyword>
<dbReference type="GO" id="GO:0052873">
    <property type="term" value="F:FMN reductase (NADPH) activity"/>
    <property type="evidence" value="ECO:0007669"/>
    <property type="project" value="UniProtKB-EC"/>
</dbReference>
<dbReference type="PANTHER" id="PTHR43425">
    <property type="entry name" value="OXYGEN-INSENSITIVE NADPH NITROREDUCTASE"/>
    <property type="match status" value="1"/>
</dbReference>
<dbReference type="Proteomes" id="UP000553016">
    <property type="component" value="Unassembled WGS sequence"/>
</dbReference>
<evidence type="ECO:0000313" key="18">
    <source>
        <dbReference type="Proteomes" id="UP000532866"/>
    </source>
</evidence>
<dbReference type="CDD" id="cd02146">
    <property type="entry name" value="NfsA-like"/>
    <property type="match status" value="1"/>
</dbReference>
<keyword evidence="5" id="KW-0521">NADP</keyword>
<dbReference type="InterPro" id="IPR016446">
    <property type="entry name" value="Flavin_OxRdtase_Frp"/>
</dbReference>
<evidence type="ECO:0000256" key="4">
    <source>
        <dbReference type="ARBA" id="ARBA00023002"/>
    </source>
</evidence>
<evidence type="ECO:0000313" key="9">
    <source>
        <dbReference type="EMBL" id="MBC1330706.1"/>
    </source>
</evidence>
<evidence type="ECO:0000313" key="16">
    <source>
        <dbReference type="EMBL" id="MBC2372615.1"/>
    </source>
</evidence>
<evidence type="ECO:0000313" key="10">
    <source>
        <dbReference type="EMBL" id="MBC1371667.1"/>
    </source>
</evidence>
<dbReference type="EMBL" id="JAAROL010000001">
    <property type="protein sequence ID" value="MBC1330706.1"/>
    <property type="molecule type" value="Genomic_DNA"/>
</dbReference>
<accession>A0A099W7K8</accession>
<evidence type="ECO:0000256" key="5">
    <source>
        <dbReference type="PIRNR" id="PIRNR005426"/>
    </source>
</evidence>
<feature type="domain" description="Nitroreductase" evidence="6">
    <location>
        <begin position="8"/>
        <end position="164"/>
    </location>
</feature>
<dbReference type="NCBIfam" id="NF008033">
    <property type="entry name" value="PRK10765.1"/>
    <property type="match status" value="1"/>
</dbReference>
<dbReference type="OrthoDB" id="9775805at2"/>
<dbReference type="Proteomes" id="UP000029844">
    <property type="component" value="Unassembled WGS sequence"/>
</dbReference>
<dbReference type="SUPFAM" id="SSF55469">
    <property type="entry name" value="FMN-dependent nitroreductase-like"/>
    <property type="match status" value="1"/>
</dbReference>
<dbReference type="EC" id="1.5.1.38" evidence="8"/>
<evidence type="ECO:0000313" key="8">
    <source>
        <dbReference type="EMBL" id="MBC1315555.1"/>
    </source>
</evidence>
<dbReference type="eggNOG" id="COG0778">
    <property type="taxonomic scope" value="Bacteria"/>
</dbReference>
<proteinExistence type="inferred from homology"/>
<comment type="similarity">
    <text evidence="1 5">Belongs to the flavin oxidoreductase frp family.</text>
</comment>
<dbReference type="EMBL" id="JAARZA010000001">
    <property type="protein sequence ID" value="MBC2239130.1"/>
    <property type="molecule type" value="Genomic_DNA"/>
</dbReference>
<dbReference type="Proteomes" id="UP000586951">
    <property type="component" value="Unassembled WGS sequence"/>
</dbReference>
<evidence type="ECO:0000256" key="2">
    <source>
        <dbReference type="ARBA" id="ARBA00022630"/>
    </source>
</evidence>
<evidence type="ECO:0000313" key="11">
    <source>
        <dbReference type="EMBL" id="MBC1560722.1"/>
    </source>
</evidence>
<organism evidence="7 17">
    <name type="scientific">Listeria booriae</name>
    <dbReference type="NCBI Taxonomy" id="1552123"/>
    <lineage>
        <taxon>Bacteria</taxon>
        <taxon>Bacillati</taxon>
        <taxon>Bacillota</taxon>
        <taxon>Bacilli</taxon>
        <taxon>Bacillales</taxon>
        <taxon>Listeriaceae</taxon>
        <taxon>Listeria</taxon>
    </lineage>
</organism>
<dbReference type="EMBL" id="JAARRW010000001">
    <property type="protein sequence ID" value="MBC1560722.1"/>
    <property type="molecule type" value="Genomic_DNA"/>
</dbReference>
<evidence type="ECO:0000256" key="3">
    <source>
        <dbReference type="ARBA" id="ARBA00022643"/>
    </source>
</evidence>
<dbReference type="EMBL" id="JNFA01000023">
    <property type="protein sequence ID" value="KGL40761.1"/>
    <property type="molecule type" value="Genomic_DNA"/>
</dbReference>
<evidence type="ECO:0000313" key="25">
    <source>
        <dbReference type="Proteomes" id="UP000586951"/>
    </source>
</evidence>
<sequence length="245" mass="27010">MNETIEGILSHYSVREFTDQALTKAEIDLLVKSAQAASTSSFVQAYSIIGVSDMALRESLSEIAGNQPYVIKTGQFFVFVADLSRHHKIGEARGVATDSLSSMERLLVATIDATLAAQNMAIAAESMGLGICYIGGIRNDLAKVAELLHIPDYATPLFGLTVGHPTANSAPKPRLSSELVYHENQYQEKTMDDFIQYDNTIRDYYTARTGGNRVEGWTDQIERGLKHSTRLDLKSFLESKKLGKK</sequence>
<dbReference type="Proteomes" id="UP000591929">
    <property type="component" value="Unassembled WGS sequence"/>
</dbReference>
<dbReference type="Proteomes" id="UP000543379">
    <property type="component" value="Unassembled WGS sequence"/>
</dbReference>
<keyword evidence="2 5" id="KW-0285">Flavoprotein</keyword>
<evidence type="ECO:0000256" key="1">
    <source>
        <dbReference type="ARBA" id="ARBA00008366"/>
    </source>
</evidence>
<dbReference type="PANTHER" id="PTHR43425:SF3">
    <property type="entry name" value="NADPH-DEPENDENT OXIDOREDUCTASE"/>
    <property type="match status" value="1"/>
</dbReference>
<keyword evidence="3 5" id="KW-0288">FMN</keyword>
<reference evidence="18 19" key="2">
    <citation type="submission" date="2020-03" db="EMBL/GenBank/DDBJ databases">
        <title>Soil Listeria distribution.</title>
        <authorList>
            <person name="Liao J."/>
            <person name="Wiedmann M."/>
        </authorList>
    </citation>
    <scope>NUCLEOTIDE SEQUENCE [LARGE SCALE GENOMIC DNA]</scope>
    <source>
        <strain evidence="14 24">FSL L7-0149</strain>
        <strain evidence="15 23">FSL L7-0153</strain>
        <strain evidence="13 22">FSL L7-1017</strain>
        <strain evidence="11 19">FSL L7-1387</strain>
        <strain evidence="12 25">FSL L7-1427</strain>
        <strain evidence="10 26">FSL L7-1681</strain>
        <strain evidence="8 20">FSL L7-1816</strain>
        <strain evidence="9 18">FSL L7-1833</strain>
        <strain evidence="16 21">FSL L7-1850</strain>
    </source>
</reference>
<evidence type="ECO:0000313" key="20">
    <source>
        <dbReference type="Proteomes" id="UP000543379"/>
    </source>
</evidence>
<evidence type="ECO:0000313" key="14">
    <source>
        <dbReference type="EMBL" id="MBC2239130.1"/>
    </source>
</evidence>
<dbReference type="EMBL" id="JAARYY010000001">
    <property type="protein sequence ID" value="MBC2242734.1"/>
    <property type="molecule type" value="Genomic_DNA"/>
</dbReference>
<dbReference type="Gene3D" id="3.40.109.10">
    <property type="entry name" value="NADH Oxidase"/>
    <property type="match status" value="1"/>
</dbReference>
<dbReference type="Proteomes" id="UP000532866">
    <property type="component" value="Unassembled WGS sequence"/>
</dbReference>
<evidence type="ECO:0000313" key="17">
    <source>
        <dbReference type="Proteomes" id="UP000029844"/>
    </source>
</evidence>
<dbReference type="InterPro" id="IPR029479">
    <property type="entry name" value="Nitroreductase"/>
</dbReference>
<dbReference type="GeneID" id="58717588"/>
<evidence type="ECO:0000313" key="24">
    <source>
        <dbReference type="Proteomes" id="UP000553016"/>
    </source>
</evidence>
<evidence type="ECO:0000313" key="19">
    <source>
        <dbReference type="Proteomes" id="UP000541955"/>
    </source>
</evidence>
<dbReference type="Proteomes" id="UP000541955">
    <property type="component" value="Unassembled WGS sequence"/>
</dbReference>
<evidence type="ECO:0000259" key="6">
    <source>
        <dbReference type="Pfam" id="PF00881"/>
    </source>
</evidence>
<reference evidence="7 17" key="1">
    <citation type="submission" date="2014-05" db="EMBL/GenBank/DDBJ databases">
        <title>Novel Listeriaceae from food processing environments.</title>
        <authorList>
            <person name="den Bakker H.C."/>
        </authorList>
    </citation>
    <scope>NUCLEOTIDE SEQUENCE [LARGE SCALE GENOMIC DNA]</scope>
    <source>
        <strain evidence="7 17">FSL A5-0281</strain>
    </source>
</reference>
<dbReference type="EMBL" id="JAAROV010000001">
    <property type="protein sequence ID" value="MBC1315555.1"/>
    <property type="molecule type" value="Genomic_DNA"/>
</dbReference>
<dbReference type="Pfam" id="PF00881">
    <property type="entry name" value="Nitroreductase"/>
    <property type="match status" value="1"/>
</dbReference>
<comment type="caution">
    <text evidence="7">The sequence shown here is derived from an EMBL/GenBank/DDBJ whole genome shotgun (WGS) entry which is preliminary data.</text>
</comment>
<evidence type="ECO:0000313" key="13">
    <source>
        <dbReference type="EMBL" id="MBC1777963.1"/>
    </source>
</evidence>
<evidence type="ECO:0000313" key="23">
    <source>
        <dbReference type="Proteomes" id="UP000550367"/>
    </source>
</evidence>
<protein>
    <submittedName>
        <fullName evidence="7">NADPH-flavin oxidoreductase</fullName>
    </submittedName>
    <submittedName>
        <fullName evidence="8">Oxygen-insensitive NADPH nitroreductase</fullName>
        <ecNumber evidence="8">1.5.1.38</ecNumber>
    </submittedName>
</protein>
<evidence type="ECO:0000313" key="7">
    <source>
        <dbReference type="EMBL" id="KGL40761.1"/>
    </source>
</evidence>
<dbReference type="EMBL" id="JAARUV010000001">
    <property type="protein sequence ID" value="MBC1777963.1"/>
    <property type="molecule type" value="Genomic_DNA"/>
</dbReference>
<dbReference type="RefSeq" id="WP_036085981.1">
    <property type="nucleotide sequence ID" value="NZ_CBCSHQ010000004.1"/>
</dbReference>
<evidence type="ECO:0000313" key="21">
    <source>
        <dbReference type="Proteomes" id="UP000546244"/>
    </source>
</evidence>
<dbReference type="Proteomes" id="UP000550367">
    <property type="component" value="Unassembled WGS sequence"/>
</dbReference>
<dbReference type="STRING" id="1552123.EP57_09405"/>
<dbReference type="AlphaFoldDB" id="A0A099W7K8"/>
<evidence type="ECO:0000313" key="26">
    <source>
        <dbReference type="Proteomes" id="UP000591929"/>
    </source>
</evidence>
<evidence type="ECO:0000313" key="22">
    <source>
        <dbReference type="Proteomes" id="UP000547643"/>
    </source>
</evidence>
<gene>
    <name evidence="8" type="primary">nfsA</name>
    <name evidence="7" type="ORF">EP57_09405</name>
    <name evidence="9" type="ORF">HB759_01970</name>
    <name evidence="8" type="ORF">HB811_02110</name>
    <name evidence="10" type="ORF">HB847_04730</name>
    <name evidence="11" type="ORF">HB902_01470</name>
    <name evidence="12" type="ORF">HB907_03705</name>
    <name evidence="16" type="ORF">HBP98_11440</name>
    <name evidence="13" type="ORF">HCA46_03855</name>
    <name evidence="15" type="ORF">HCB25_01570</name>
    <name evidence="14" type="ORF">HCB35_01475</name>
</gene>
<dbReference type="InterPro" id="IPR000415">
    <property type="entry name" value="Nitroreductase-like"/>
</dbReference>
<name>A0A099W7K8_9LIST</name>
<dbReference type="PIRSF" id="PIRSF005426">
    <property type="entry name" value="Frp"/>
    <property type="match status" value="1"/>
</dbReference>
<keyword evidence="4 5" id="KW-0560">Oxidoreductase</keyword>
<dbReference type="Proteomes" id="UP000546244">
    <property type="component" value="Unassembled WGS sequence"/>
</dbReference>